<dbReference type="FunFam" id="3.30.70.100:FF:000017">
    <property type="entry name" value="Protein NipSnap homolog 3A"/>
    <property type="match status" value="1"/>
</dbReference>
<dbReference type="InterPro" id="IPR051557">
    <property type="entry name" value="NipSnap_domain"/>
</dbReference>
<dbReference type="SUPFAM" id="SSF54909">
    <property type="entry name" value="Dimeric alpha+beta barrel"/>
    <property type="match status" value="2"/>
</dbReference>
<dbReference type="PANTHER" id="PTHR21017">
    <property type="entry name" value="NIPSNAP-RELATED"/>
    <property type="match status" value="1"/>
</dbReference>
<reference evidence="3" key="3">
    <citation type="submission" date="2025-09" db="UniProtKB">
        <authorList>
            <consortium name="Ensembl"/>
        </authorList>
    </citation>
    <scope>IDENTIFICATION</scope>
</reference>
<dbReference type="InterPro" id="IPR012577">
    <property type="entry name" value="NIPSNAP"/>
</dbReference>
<dbReference type="PANTHER" id="PTHR21017:SF19">
    <property type="entry name" value="PROTEIN NIPSNAP HOMOLOG 3B"/>
    <property type="match status" value="1"/>
</dbReference>
<reference evidence="3" key="2">
    <citation type="submission" date="2025-08" db="UniProtKB">
        <authorList>
            <consortium name="Ensembl"/>
        </authorList>
    </citation>
    <scope>IDENTIFICATION</scope>
</reference>
<dbReference type="GeneTree" id="ENSGT00950000183018"/>
<dbReference type="InterPro" id="IPR011008">
    <property type="entry name" value="Dimeric_a/b-barrel"/>
</dbReference>
<evidence type="ECO:0000259" key="2">
    <source>
        <dbReference type="Pfam" id="PF07978"/>
    </source>
</evidence>
<organism evidence="3 4">
    <name type="scientific">Podarcis muralis</name>
    <name type="common">Wall lizard</name>
    <name type="synonym">Lacerta muralis</name>
    <dbReference type="NCBI Taxonomy" id="64176"/>
    <lineage>
        <taxon>Eukaryota</taxon>
        <taxon>Metazoa</taxon>
        <taxon>Chordata</taxon>
        <taxon>Craniata</taxon>
        <taxon>Vertebrata</taxon>
        <taxon>Euteleostomi</taxon>
        <taxon>Lepidosauria</taxon>
        <taxon>Squamata</taxon>
        <taxon>Bifurcata</taxon>
        <taxon>Unidentata</taxon>
        <taxon>Episquamata</taxon>
        <taxon>Laterata</taxon>
        <taxon>Lacertibaenia</taxon>
        <taxon>Lacertidae</taxon>
        <taxon>Podarcis</taxon>
    </lineage>
</organism>
<evidence type="ECO:0000313" key="4">
    <source>
        <dbReference type="Proteomes" id="UP000472272"/>
    </source>
</evidence>
<dbReference type="AlphaFoldDB" id="A0A670K850"/>
<evidence type="ECO:0000256" key="1">
    <source>
        <dbReference type="ARBA" id="ARBA00005291"/>
    </source>
</evidence>
<dbReference type="Ensembl" id="ENSPMRT00000032848.1">
    <property type="protein sequence ID" value="ENSPMRP00000030967.1"/>
    <property type="gene ID" value="ENSPMRG00000020033.1"/>
</dbReference>
<accession>A0A670K850</accession>
<comment type="similarity">
    <text evidence="1">Belongs to the NipSnap family.</text>
</comment>
<dbReference type="GO" id="GO:0000423">
    <property type="term" value="P:mitophagy"/>
    <property type="evidence" value="ECO:0007669"/>
    <property type="project" value="UniProtKB-ARBA"/>
</dbReference>
<keyword evidence="4" id="KW-1185">Reference proteome</keyword>
<sequence>MLGIKPDIFTGIWSGQQDDGTFYEFRTYTQNIHLRTAHSQMVGYWTSEFGGLNKSFPYLEIWYANHWPRTKNGKKNTCLGMLPLLEKQDNEIAYLVPWCELGVYELVTFQMKPGGPAVWGQSFKAAISIHIKTGYTKLIGVFHTEYGLLNRVHVLWWNENSDCRAAGRHSAHEDPRVVAAVRESVQFLESQQNCLLVPKQFSPLK</sequence>
<dbReference type="GO" id="GO:0005739">
    <property type="term" value="C:mitochondrion"/>
    <property type="evidence" value="ECO:0007669"/>
    <property type="project" value="TreeGrafter"/>
</dbReference>
<dbReference type="Pfam" id="PF07978">
    <property type="entry name" value="NIPSNAP"/>
    <property type="match status" value="1"/>
</dbReference>
<dbReference type="Gene3D" id="3.30.70.100">
    <property type="match status" value="1"/>
</dbReference>
<feature type="domain" description="NIPSNAP" evidence="2">
    <location>
        <begin position="104"/>
        <end position="203"/>
    </location>
</feature>
<evidence type="ECO:0000313" key="3">
    <source>
        <dbReference type="Ensembl" id="ENSPMRP00000030967.1"/>
    </source>
</evidence>
<proteinExistence type="inferred from homology"/>
<dbReference type="OMA" id="VGFWNVE"/>
<protein>
    <recommendedName>
        <fullName evidence="2">NIPSNAP domain-containing protein</fullName>
    </recommendedName>
</protein>
<dbReference type="Proteomes" id="UP000472272">
    <property type="component" value="Chromosome 17"/>
</dbReference>
<reference evidence="3 4" key="1">
    <citation type="journal article" date="2019" name="Proc. Natl. Acad. Sci. U.S.A.">
        <title>Regulatory changes in pterin and carotenoid genes underlie balanced color polymorphisms in the wall lizard.</title>
        <authorList>
            <person name="Andrade P."/>
            <person name="Pinho C."/>
            <person name="Perez I de Lanuza G."/>
            <person name="Afonso S."/>
            <person name="Brejcha J."/>
            <person name="Rubin C.J."/>
            <person name="Wallerman O."/>
            <person name="Pereira P."/>
            <person name="Sabatino S.J."/>
            <person name="Bellati A."/>
            <person name="Pellitteri-Rosa D."/>
            <person name="Bosakova Z."/>
            <person name="Bunikis I."/>
            <person name="Carretero M.A."/>
            <person name="Feiner N."/>
            <person name="Marsik P."/>
            <person name="Pauperio F."/>
            <person name="Salvi D."/>
            <person name="Soler L."/>
            <person name="While G.M."/>
            <person name="Uller T."/>
            <person name="Font E."/>
            <person name="Andersson L."/>
            <person name="Carneiro M."/>
        </authorList>
    </citation>
    <scope>NUCLEOTIDE SEQUENCE</scope>
</reference>
<name>A0A670K850_PODMU</name>